<protein>
    <submittedName>
        <fullName evidence="4">Phage tail tape measure protein</fullName>
    </submittedName>
</protein>
<reference evidence="4" key="1">
    <citation type="journal article" date="2018" name="Genome Biol.">
        <title>SKESA: strategic k-mer extension for scrupulous assemblies.</title>
        <authorList>
            <person name="Souvorov A."/>
            <person name="Agarwala R."/>
            <person name="Lipman D.J."/>
        </authorList>
    </citation>
    <scope>NUCLEOTIDE SEQUENCE [LARGE SCALE GENOMIC DNA]</scope>
    <source>
        <strain evidence="4">EC00605</strain>
    </source>
</reference>
<dbReference type="EMBL" id="RQTU01000024">
    <property type="protein sequence ID" value="RRD73516.1"/>
    <property type="molecule type" value="Genomic_DNA"/>
</dbReference>
<dbReference type="Pfam" id="PF10145">
    <property type="entry name" value="PhageMin_Tail"/>
    <property type="match status" value="1"/>
</dbReference>
<evidence type="ECO:0000313" key="8">
    <source>
        <dbReference type="Proteomes" id="UP000271008"/>
    </source>
</evidence>
<evidence type="ECO:0000256" key="2">
    <source>
        <dbReference type="SAM" id="MobiDB-lite"/>
    </source>
</evidence>
<dbReference type="PANTHER" id="PTHR37813">
    <property type="entry name" value="FELS-2 PROPHAGE PROTEIN"/>
    <property type="match status" value="1"/>
</dbReference>
<evidence type="ECO:0000313" key="10">
    <source>
        <dbReference type="Proteomes" id="UP000514715"/>
    </source>
</evidence>
<dbReference type="EMBL" id="JAAJRI010000021">
    <property type="protein sequence ID" value="NGE90573.1"/>
    <property type="molecule type" value="Genomic_DNA"/>
</dbReference>
<keyword evidence="1" id="KW-1188">Viral release from host cell</keyword>
<accession>A0A0A1AD62</accession>
<reference evidence="6 10" key="5">
    <citation type="submission" date="2020-06" db="EMBL/GenBank/DDBJ databases">
        <title>REHAB project genomes.</title>
        <authorList>
            <person name="Shaw L.P."/>
        </authorList>
    </citation>
    <scope>NUCLEOTIDE SEQUENCE [LARGE SCALE GENOMIC DNA]</scope>
    <source>
        <strain evidence="6 10">RHB07-C04</strain>
    </source>
</reference>
<evidence type="ECO:0000313" key="4">
    <source>
        <dbReference type="EMBL" id="HAJ0997584.1"/>
    </source>
</evidence>
<feature type="region of interest" description="Disordered" evidence="2">
    <location>
        <begin position="694"/>
        <end position="742"/>
    </location>
</feature>
<dbReference type="Proteomes" id="UP000514715">
    <property type="component" value="Chromosome"/>
</dbReference>
<dbReference type="InterPro" id="IPR010090">
    <property type="entry name" value="Phage_tape_meas"/>
</dbReference>
<dbReference type="PANTHER" id="PTHR37813:SF1">
    <property type="entry name" value="FELS-2 PROPHAGE PROTEIN"/>
    <property type="match status" value="1"/>
</dbReference>
<gene>
    <name evidence="7" type="ORF">EIA08_19640</name>
    <name evidence="5" type="ORF">G5603_20690</name>
    <name evidence="4" type="ORF">HL601_18585</name>
    <name evidence="6" type="ORF">HVW04_13560</name>
</gene>
<dbReference type="EMBL" id="DABGZR010000023">
    <property type="protein sequence ID" value="HAJ0997584.1"/>
    <property type="molecule type" value="Genomic_DNA"/>
</dbReference>
<sequence length="791" mass="85559">MANDIITQLQARNETLTQAIARYGSLNARTLLTLSTQQATVIKLTQQLADSALRLEENSRSRANLMEKTQTFAGQFSKVFNVEAPDWKLPYEFQDNMVNMATKGGMNATTRETLSLNLRDWSMDFNQQQTTLQNAAQTLIEGNLSSMQDLNRYMPEIAKAATATRESAETWANAALATHDRLNIAPENFHAAQNMMYGISKSGGPAIAEQTQWIEKFAGKTGAQGLEGMAELTAAMQIAMKNGASASAAAENFDHFLQTTFSKKTDSWFASQGVDLQGSLLEHQQNGMGVSEAMTHIVQMQLEKMNPAILDTFKRTMQIEDLSARSNALQSMVSQFNLGEMFGDVQTVEFLAPMLANMEEYRQLKASAMQATSKNLINADFSAQMASPIEQTKALQLALNDLWLSIGLQLMPAIGELAQSLTTVIRQFSAWLREHPALVQNIAKIVGAVWLFNGALNVLKLGANLITSPFIRLVDIFLKVKASLALTGGASKMLSAVKSLGGGAKWLMQLLGRGLIGALKQVGQTVFWLGRVLLMNPIGLVITAIAGAAYLICRNWEPISRFFSTIWQRITTAFDGGIAGICRLILDWSPLELFYSAFSSVMNWFGVEMPASFSEFGSNLLGSLVDGIMNAFPALKGIIDQVKNAIPDWLKTTMGISTEGSATAITSTTNTASVSPATVVPGVAGAILTPPVGKQLAPSGKTATPSSAPAAKNTAAKPVSASLPGKSVTKPATLPSRSSGKVQVNFSPQITVQGNGQNTTKEIQNVLTMSKRELERMINDVMAQQQRRGYA</sequence>
<reference evidence="4" key="3">
    <citation type="submission" date="2019-09" db="EMBL/GenBank/DDBJ databases">
        <authorList>
            <consortium name="NCBI Pathogen Detection Project"/>
        </authorList>
    </citation>
    <scope>NUCLEOTIDE SEQUENCE</scope>
    <source>
        <strain evidence="4">EC00605</strain>
    </source>
</reference>
<organism evidence="4">
    <name type="scientific">Escherichia coli</name>
    <dbReference type="NCBI Taxonomy" id="562"/>
    <lineage>
        <taxon>Bacteria</taxon>
        <taxon>Pseudomonadati</taxon>
        <taxon>Pseudomonadota</taxon>
        <taxon>Gammaproteobacteria</taxon>
        <taxon>Enterobacterales</taxon>
        <taxon>Enterobacteriaceae</taxon>
        <taxon>Escherichia</taxon>
    </lineage>
</organism>
<proteinExistence type="predicted"/>
<name>A0A0A1AD62_ECOLX</name>
<evidence type="ECO:0000313" key="9">
    <source>
        <dbReference type="Proteomes" id="UP000472856"/>
    </source>
</evidence>
<evidence type="ECO:0000256" key="1">
    <source>
        <dbReference type="ARBA" id="ARBA00022612"/>
    </source>
</evidence>
<evidence type="ECO:0000259" key="3">
    <source>
        <dbReference type="Pfam" id="PF10145"/>
    </source>
</evidence>
<feature type="domain" description="Phage tail tape measure protein" evidence="3">
    <location>
        <begin position="120"/>
        <end position="306"/>
    </location>
</feature>
<dbReference type="Proteomes" id="UP000271008">
    <property type="component" value="Unassembled WGS sequence"/>
</dbReference>
<dbReference type="Proteomes" id="UP000472856">
    <property type="component" value="Unassembled WGS sequence"/>
</dbReference>
<dbReference type="AlphaFoldDB" id="A0A0A1AD62"/>
<evidence type="ECO:0000313" key="6">
    <source>
        <dbReference type="EMBL" id="QMP45826.1"/>
    </source>
</evidence>
<evidence type="ECO:0000313" key="7">
    <source>
        <dbReference type="EMBL" id="RRD73516.1"/>
    </source>
</evidence>
<reference evidence="5 9" key="4">
    <citation type="submission" date="2020-02" db="EMBL/GenBank/DDBJ databases">
        <title>WGS of Carbapenem-Resistant Enterobacteriaceae.</title>
        <authorList>
            <person name="Tokajian S."/>
            <person name="El Chaar M."/>
            <person name="El Khoury M."/>
        </authorList>
    </citation>
    <scope>NUCLEOTIDE SEQUENCE [LARGE SCALE GENOMIC DNA]</scope>
    <source>
        <strain evidence="5 9">ECM_75</strain>
    </source>
</reference>
<reference evidence="7 8" key="2">
    <citation type="submission" date="2018-11" db="EMBL/GenBank/DDBJ databases">
        <title>Enterobacteriaceae from Patient.</title>
        <authorList>
            <person name="Shen C."/>
            <person name="Yang Y."/>
            <person name="Tian G."/>
        </authorList>
    </citation>
    <scope>NUCLEOTIDE SEQUENCE [LARGE SCALE GENOMIC DNA]</scope>
    <source>
        <strain evidence="7 8">GBGD28</strain>
    </source>
</reference>
<dbReference type="RefSeq" id="WP_022646414.1">
    <property type="nucleotide sequence ID" value="NZ_AP022098.1"/>
</dbReference>
<dbReference type="EMBL" id="CP057975">
    <property type="protein sequence ID" value="QMP45826.1"/>
    <property type="molecule type" value="Genomic_DNA"/>
</dbReference>
<evidence type="ECO:0000313" key="5">
    <source>
        <dbReference type="EMBL" id="NGE90573.1"/>
    </source>
</evidence>